<dbReference type="EMBL" id="JBHRSD010000025">
    <property type="protein sequence ID" value="MFC3033643.1"/>
    <property type="molecule type" value="Genomic_DNA"/>
</dbReference>
<dbReference type="Proteomes" id="UP001595453">
    <property type="component" value="Unassembled WGS sequence"/>
</dbReference>
<dbReference type="Pfam" id="PF20009">
    <property type="entry name" value="GEVED"/>
    <property type="match status" value="2"/>
</dbReference>
<evidence type="ECO:0000256" key="4">
    <source>
        <dbReference type="ARBA" id="ARBA00022801"/>
    </source>
</evidence>
<dbReference type="InterPro" id="IPR022409">
    <property type="entry name" value="PKD/Chitinase_dom"/>
</dbReference>
<dbReference type="InterPro" id="IPR045474">
    <property type="entry name" value="GEVED"/>
</dbReference>
<dbReference type="InterPro" id="IPR013783">
    <property type="entry name" value="Ig-like_fold"/>
</dbReference>
<accession>A0ABV7CLZ4</accession>
<dbReference type="Gene3D" id="3.10.450.490">
    <property type="match status" value="1"/>
</dbReference>
<dbReference type="Pfam" id="PF01447">
    <property type="entry name" value="Peptidase_M4"/>
    <property type="match status" value="1"/>
</dbReference>
<dbReference type="Gene3D" id="1.10.390.10">
    <property type="entry name" value="Neutral Protease Domain 2"/>
    <property type="match status" value="1"/>
</dbReference>
<evidence type="ECO:0000313" key="9">
    <source>
        <dbReference type="EMBL" id="MFC3033643.1"/>
    </source>
</evidence>
<feature type="domain" description="PKD" evidence="8">
    <location>
        <begin position="883"/>
        <end position="947"/>
    </location>
</feature>
<dbReference type="PANTHER" id="PTHR33794:SF1">
    <property type="entry name" value="BACILLOLYSIN"/>
    <property type="match status" value="1"/>
</dbReference>
<organism evidence="9 10">
    <name type="scientific">Pseudoalteromonas fenneropenaei</name>
    <dbReference type="NCBI Taxonomy" id="1737459"/>
    <lineage>
        <taxon>Bacteria</taxon>
        <taxon>Pseudomonadati</taxon>
        <taxon>Pseudomonadota</taxon>
        <taxon>Gammaproteobacteria</taxon>
        <taxon>Alteromonadales</taxon>
        <taxon>Pseudoalteromonadaceae</taxon>
        <taxon>Pseudoalteromonas</taxon>
    </lineage>
</organism>
<evidence type="ECO:0000256" key="5">
    <source>
        <dbReference type="ARBA" id="ARBA00022833"/>
    </source>
</evidence>
<name>A0ABV7CLZ4_9GAMM</name>
<evidence type="ECO:0000259" key="8">
    <source>
        <dbReference type="PROSITE" id="PS50093"/>
    </source>
</evidence>
<evidence type="ECO:0000313" key="10">
    <source>
        <dbReference type="Proteomes" id="UP001595453"/>
    </source>
</evidence>
<feature type="domain" description="PKD" evidence="8">
    <location>
        <begin position="986"/>
        <end position="1051"/>
    </location>
</feature>
<keyword evidence="10" id="KW-1185">Reference proteome</keyword>
<dbReference type="Gene3D" id="3.10.170.10">
    <property type="match status" value="1"/>
</dbReference>
<evidence type="ECO:0000256" key="3">
    <source>
        <dbReference type="ARBA" id="ARBA00022723"/>
    </source>
</evidence>
<evidence type="ECO:0000256" key="7">
    <source>
        <dbReference type="ARBA" id="ARBA00023145"/>
    </source>
</evidence>
<dbReference type="CDD" id="cd00146">
    <property type="entry name" value="PKD"/>
    <property type="match status" value="3"/>
</dbReference>
<dbReference type="Pfam" id="PF02868">
    <property type="entry name" value="Peptidase_M4_C"/>
    <property type="match status" value="1"/>
</dbReference>
<comment type="caution">
    <text evidence="9">The sequence shown here is derived from an EMBL/GenBank/DDBJ whole genome shotgun (WGS) entry which is preliminary data.</text>
</comment>
<protein>
    <submittedName>
        <fullName evidence="9">PKD domain-containing protein</fullName>
    </submittedName>
</protein>
<feature type="domain" description="PKD" evidence="8">
    <location>
        <begin position="807"/>
        <end position="861"/>
    </location>
</feature>
<dbReference type="InterPro" id="IPR027268">
    <property type="entry name" value="Peptidase_M4/M1_CTD_sf"/>
</dbReference>
<dbReference type="PRINTS" id="PR00730">
    <property type="entry name" value="THERMOLYSIN"/>
</dbReference>
<dbReference type="PROSITE" id="PS50093">
    <property type="entry name" value="PKD"/>
    <property type="match status" value="4"/>
</dbReference>
<evidence type="ECO:0000256" key="2">
    <source>
        <dbReference type="ARBA" id="ARBA00022670"/>
    </source>
</evidence>
<keyword evidence="3" id="KW-0479">Metal-binding</keyword>
<sequence length="1222" mass="136281">MQKVTLFGMLISAVMAPSYGAQQIDLFNQVALLQSEKNSQMAFKATLASERAKVFNRLNQLLGDKQMLHVIATETQGKQSIVNLKQSYQGVTVWGHDIVLLFDESQQLEQVYGVLQQGLAADLGELKSVSELQLKTLLAEFKIRYFGQQNRLFSNEQIDTVIFVDKNGTAHHAARLSFFTDLTSGDSQPQKLLVFIDLATGEVLEQLDELQRNTLEGGSGPSGNAKLPRTDFNQAGYVQYPPSTFVVAMDDSGQANLCYFDAKNVETRDYKHGTAAVSKPYSYDCSSSTRNDYKLYHGANSPLNDAHYHAQLTSLMYEAYLGHKPYFERKIIQNVHYGLNMDQAFYENGQVYLGDGDFLFYPMVALDVVAHEISHGFTEEFGTSTPKSMLTGQARAINEAFSDMAGEAAEFFQSGSNDWKSNHEAYRIDDALRYFADPRQDGSSIAHVNDYDNTVTAHHGAGVFNKAFYHLATANLASEPSPWNTKYAFILFANANKACWLGNSTYVSAADCVFRQTSVVRDALLADNVKKQDGNAWQNKELKNHVRKAFAQVGINLQVDSGLETEFAFSRRFLAYQFNNLTRLAGAPTEQNSQGWQWTWDFGDNSPLSHDFAPAHEFNAAGEYTVTLTATAPSGETDVYSIPITVNTDYCAAQGVNFDKYYLAKVTLNELQKNSGSASYSDHTADVVTLKDGNTLRVALTAGSHPDSVDKTKNFYVWLDKNDDGLFDKNTELVLSGTDKQNFSGEISIAGAVDKTYRLRSAVSFGLLKQACGDLSWGEVEDYQVHLVANHDPVNLQVQVQNSVNAVQFNNQTLDARVTSWRWQFGDGLQSSEKSPRHQYRQSGTYQVELRALDRFGDELSRWQKSVNFQTQITPKFEHSVDGKTVTVNGEASVMPLGSTAFWEFGDGATSTQLKTSHTYADSGDYPVKLTIRHQDGNQSVEKTIAIGSASFKPQLSYQVTELADGRFEVVFDNQTTKPQDSPYYPYVTLAWLFGDGSAEQIVSSNRFDKDNSHIFAQAGNYSVRLKITYSNLYWETVEGSITIPVTIAPTQPVNYCQAQGFTDYEHIAKVTMNNIGPFSNNEQPGVVNPDQPIKLYVGQNNTYRIEAGYAGADKFAENYHIWIDFNQDGQFGDGDWRNNRAELVVADFDNTTQDYGNGYVQGTFQLPANPFSSGVTRTRMRILQYYDFSRINSIDPCSDYRSSATSGSGEIEDYLVEIIKN</sequence>
<dbReference type="SUPFAM" id="SSF55486">
    <property type="entry name" value="Metalloproteases ('zincins'), catalytic domain"/>
    <property type="match status" value="1"/>
</dbReference>
<dbReference type="Gene3D" id="3.10.450.40">
    <property type="match status" value="1"/>
</dbReference>
<proteinExistence type="inferred from homology"/>
<keyword evidence="5" id="KW-0862">Zinc</keyword>
<dbReference type="InterPro" id="IPR013856">
    <property type="entry name" value="Peptidase_M4_domain"/>
</dbReference>
<dbReference type="InterPro" id="IPR000601">
    <property type="entry name" value="PKD_dom"/>
</dbReference>
<evidence type="ECO:0000256" key="1">
    <source>
        <dbReference type="ARBA" id="ARBA00009388"/>
    </source>
</evidence>
<dbReference type="SUPFAM" id="SSF49299">
    <property type="entry name" value="PKD domain"/>
    <property type="match status" value="4"/>
</dbReference>
<dbReference type="SMART" id="SM00089">
    <property type="entry name" value="PKD"/>
    <property type="match status" value="4"/>
</dbReference>
<feature type="domain" description="PKD" evidence="8">
    <location>
        <begin position="598"/>
        <end position="646"/>
    </location>
</feature>
<keyword evidence="2" id="KW-0645">Protease</keyword>
<evidence type="ECO:0000256" key="6">
    <source>
        <dbReference type="ARBA" id="ARBA00023049"/>
    </source>
</evidence>
<dbReference type="InterPro" id="IPR035986">
    <property type="entry name" value="PKD_dom_sf"/>
</dbReference>
<comment type="similarity">
    <text evidence="1">Belongs to the peptidase M4 family.</text>
</comment>
<dbReference type="RefSeq" id="WP_377125417.1">
    <property type="nucleotide sequence ID" value="NZ_JBHRSD010000025.1"/>
</dbReference>
<reference evidence="10" key="1">
    <citation type="journal article" date="2019" name="Int. J. Syst. Evol. Microbiol.">
        <title>The Global Catalogue of Microorganisms (GCM) 10K type strain sequencing project: providing services to taxonomists for standard genome sequencing and annotation.</title>
        <authorList>
            <consortium name="The Broad Institute Genomics Platform"/>
            <consortium name="The Broad Institute Genome Sequencing Center for Infectious Disease"/>
            <person name="Wu L."/>
            <person name="Ma J."/>
        </authorList>
    </citation>
    <scope>NUCLEOTIDE SEQUENCE [LARGE SCALE GENOMIC DNA]</scope>
    <source>
        <strain evidence="10">KCTC 42730</strain>
    </source>
</reference>
<dbReference type="PANTHER" id="PTHR33794">
    <property type="entry name" value="BACILLOLYSIN"/>
    <property type="match status" value="1"/>
</dbReference>
<gene>
    <name evidence="9" type="ORF">ACFOEE_14035</name>
</gene>
<keyword evidence="6" id="KW-0482">Metalloprotease</keyword>
<keyword evidence="4" id="KW-0378">Hydrolase</keyword>
<dbReference type="InterPro" id="IPR001570">
    <property type="entry name" value="Peptidase_M4_C_domain"/>
</dbReference>
<dbReference type="Gene3D" id="2.60.40.10">
    <property type="entry name" value="Immunoglobulins"/>
    <property type="match status" value="4"/>
</dbReference>
<dbReference type="InterPro" id="IPR050728">
    <property type="entry name" value="Zinc_Metalloprotease_M4"/>
</dbReference>
<dbReference type="InterPro" id="IPR023612">
    <property type="entry name" value="Peptidase_M4"/>
</dbReference>
<keyword evidence="7" id="KW-0865">Zymogen</keyword>
<dbReference type="Pfam" id="PF18911">
    <property type="entry name" value="PKD_4"/>
    <property type="match status" value="3"/>
</dbReference>